<dbReference type="SUPFAM" id="SSF47384">
    <property type="entry name" value="Homodimeric domain of signal transducing histidine kinase"/>
    <property type="match status" value="1"/>
</dbReference>
<evidence type="ECO:0000256" key="4">
    <source>
        <dbReference type="ARBA" id="ARBA00022553"/>
    </source>
</evidence>
<evidence type="ECO:0000256" key="5">
    <source>
        <dbReference type="ARBA" id="ARBA00022679"/>
    </source>
</evidence>
<evidence type="ECO:0000259" key="12">
    <source>
        <dbReference type="PROSITE" id="PS50109"/>
    </source>
</evidence>
<keyword evidence="8" id="KW-1133">Transmembrane helix</keyword>
<comment type="caution">
    <text evidence="14">The sequence shown here is derived from an EMBL/GenBank/DDBJ whole genome shotgun (WGS) entry which is preliminary data.</text>
</comment>
<dbReference type="GO" id="GO:0005886">
    <property type="term" value="C:plasma membrane"/>
    <property type="evidence" value="ECO:0007669"/>
    <property type="project" value="TreeGrafter"/>
</dbReference>
<dbReference type="PROSITE" id="PS50885">
    <property type="entry name" value="HAMP"/>
    <property type="match status" value="1"/>
</dbReference>
<dbReference type="SMART" id="SM00388">
    <property type="entry name" value="HisKA"/>
    <property type="match status" value="1"/>
</dbReference>
<reference evidence="15" key="1">
    <citation type="submission" date="2015-12" db="EMBL/GenBank/DDBJ databases">
        <authorList>
            <person name="Lodha T.D."/>
            <person name="Chintalapati S."/>
            <person name="Chintalapati V.R."/>
            <person name="Sravanthi T."/>
        </authorList>
    </citation>
    <scope>NUCLEOTIDE SEQUENCE [LARGE SCALE GENOMIC DNA]</scope>
    <source>
        <strain evidence="15">JC133</strain>
    </source>
</reference>
<evidence type="ECO:0000256" key="7">
    <source>
        <dbReference type="ARBA" id="ARBA00022777"/>
    </source>
</evidence>
<dbReference type="CDD" id="cd06225">
    <property type="entry name" value="HAMP"/>
    <property type="match status" value="1"/>
</dbReference>
<comment type="subcellular location">
    <subcellularLocation>
        <location evidence="2">Membrane</location>
    </subcellularLocation>
</comment>
<dbReference type="InterPro" id="IPR050428">
    <property type="entry name" value="TCS_sensor_his_kinase"/>
</dbReference>
<evidence type="ECO:0000313" key="14">
    <source>
        <dbReference type="EMBL" id="POQ98482.1"/>
    </source>
</evidence>
<dbReference type="InterPro" id="IPR036890">
    <property type="entry name" value="HATPase_C_sf"/>
</dbReference>
<evidence type="ECO:0000256" key="11">
    <source>
        <dbReference type="SAM" id="MobiDB-lite"/>
    </source>
</evidence>
<evidence type="ECO:0000313" key="15">
    <source>
        <dbReference type="Proteomes" id="UP000237350"/>
    </source>
</evidence>
<gene>
    <name evidence="14" type="ORF">AU468_12885</name>
</gene>
<dbReference type="CDD" id="cd00075">
    <property type="entry name" value="HATPase"/>
    <property type="match status" value="1"/>
</dbReference>
<dbReference type="InterPro" id="IPR036097">
    <property type="entry name" value="HisK_dim/P_sf"/>
</dbReference>
<evidence type="ECO:0000256" key="10">
    <source>
        <dbReference type="ARBA" id="ARBA00023136"/>
    </source>
</evidence>
<evidence type="ECO:0000256" key="2">
    <source>
        <dbReference type="ARBA" id="ARBA00004370"/>
    </source>
</evidence>
<keyword evidence="15" id="KW-1185">Reference proteome</keyword>
<evidence type="ECO:0000256" key="6">
    <source>
        <dbReference type="ARBA" id="ARBA00022692"/>
    </source>
</evidence>
<dbReference type="Proteomes" id="UP000237350">
    <property type="component" value="Unassembled WGS sequence"/>
</dbReference>
<evidence type="ECO:0000256" key="3">
    <source>
        <dbReference type="ARBA" id="ARBA00012438"/>
    </source>
</evidence>
<feature type="domain" description="HAMP" evidence="13">
    <location>
        <begin position="166"/>
        <end position="218"/>
    </location>
</feature>
<feature type="domain" description="Histidine kinase" evidence="12">
    <location>
        <begin position="226"/>
        <end position="462"/>
    </location>
</feature>
<dbReference type="SMART" id="SM00387">
    <property type="entry name" value="HATPase_c"/>
    <property type="match status" value="1"/>
</dbReference>
<dbReference type="Pfam" id="PF00672">
    <property type="entry name" value="HAMP"/>
    <property type="match status" value="1"/>
</dbReference>
<keyword evidence="10" id="KW-0472">Membrane</keyword>
<dbReference type="InterPro" id="IPR003661">
    <property type="entry name" value="HisK_dim/P_dom"/>
</dbReference>
<dbReference type="CDD" id="cd00082">
    <property type="entry name" value="HisKA"/>
    <property type="match status" value="1"/>
</dbReference>
<sequence>MTSLFRRTLGAFFLTVLLLLAILAAGLFSGYTRSVTAWGRERESSVKTIATEILQHHHEQTPLPGAPPPEALSRLPSDLPVFIFDTSREMIYSNRGAGRRREAGETALREVRNEAGEHIGYYAFGTAQFHRDTANLALQEALFRAALGALVAAGALAMISSGLLARYLARPAAEVAAGIDRIASGETLSPIPEAGAREISTIARSANILAERLRNEQQLRAQWVQDVVHDLRSPVAMVTAQMEAIADGIYTPEPERIHRMLRELGRIEVLIRNLDELMRLEAPDLAPDIRPFSPESFLAGLQDRFDDEGKTRELSLFWDIHPAPTGIRGADSSPEKSALPQEETAPPQRITGDQNLLYRATANLLENALRHAPRGGTVRCVLECAPGEARIIVTNSGSPIPPEELPHLFDRLYRGEYARSTPGSGLGLTIALRIARIHGGSLEATSSQDQGTRFVMTIPRNPARTEGPEAPEPPRGF</sequence>
<dbReference type="Gene3D" id="3.30.565.10">
    <property type="entry name" value="Histidine kinase-like ATPase, C-terminal domain"/>
    <property type="match status" value="1"/>
</dbReference>
<dbReference type="PANTHER" id="PTHR45436">
    <property type="entry name" value="SENSOR HISTIDINE KINASE YKOH"/>
    <property type="match status" value="1"/>
</dbReference>
<dbReference type="InterPro" id="IPR003594">
    <property type="entry name" value="HATPase_dom"/>
</dbReference>
<dbReference type="InterPro" id="IPR005467">
    <property type="entry name" value="His_kinase_dom"/>
</dbReference>
<evidence type="ECO:0000256" key="1">
    <source>
        <dbReference type="ARBA" id="ARBA00000085"/>
    </source>
</evidence>
<comment type="catalytic activity">
    <reaction evidence="1">
        <text>ATP + protein L-histidine = ADP + protein N-phospho-L-histidine.</text>
        <dbReference type="EC" id="2.7.13.3"/>
    </reaction>
</comment>
<protein>
    <recommendedName>
        <fullName evidence="3">histidine kinase</fullName>
        <ecNumber evidence="3">2.7.13.3</ecNumber>
    </recommendedName>
</protein>
<dbReference type="Pfam" id="PF02518">
    <property type="entry name" value="HATPase_c"/>
    <property type="match status" value="1"/>
</dbReference>
<dbReference type="EC" id="2.7.13.3" evidence="3"/>
<keyword evidence="6" id="KW-0812">Transmembrane</keyword>
<dbReference type="GO" id="GO:0000155">
    <property type="term" value="F:phosphorelay sensor kinase activity"/>
    <property type="evidence" value="ECO:0007669"/>
    <property type="project" value="InterPro"/>
</dbReference>
<dbReference type="Gene3D" id="6.10.340.10">
    <property type="match status" value="1"/>
</dbReference>
<dbReference type="SMART" id="SM00304">
    <property type="entry name" value="HAMP"/>
    <property type="match status" value="1"/>
</dbReference>
<dbReference type="AlphaFoldDB" id="A0A2S4JG34"/>
<dbReference type="SUPFAM" id="SSF55874">
    <property type="entry name" value="ATPase domain of HSP90 chaperone/DNA topoisomerase II/histidine kinase"/>
    <property type="match status" value="1"/>
</dbReference>
<evidence type="ECO:0000256" key="9">
    <source>
        <dbReference type="ARBA" id="ARBA00023012"/>
    </source>
</evidence>
<dbReference type="PROSITE" id="PS50109">
    <property type="entry name" value="HIS_KIN"/>
    <property type="match status" value="1"/>
</dbReference>
<dbReference type="PANTHER" id="PTHR45436:SF5">
    <property type="entry name" value="SENSOR HISTIDINE KINASE TRCS"/>
    <property type="match status" value="1"/>
</dbReference>
<dbReference type="OrthoDB" id="367096at2"/>
<keyword evidence="5" id="KW-0808">Transferase</keyword>
<keyword evidence="7" id="KW-0418">Kinase</keyword>
<dbReference type="Gene3D" id="1.10.287.130">
    <property type="match status" value="1"/>
</dbReference>
<organism evidence="14 15">
    <name type="scientific">Alkalispirochaeta sphaeroplastigenens</name>
    <dbReference type="NCBI Taxonomy" id="1187066"/>
    <lineage>
        <taxon>Bacteria</taxon>
        <taxon>Pseudomonadati</taxon>
        <taxon>Spirochaetota</taxon>
        <taxon>Spirochaetia</taxon>
        <taxon>Spirochaetales</taxon>
        <taxon>Spirochaetaceae</taxon>
        <taxon>Alkalispirochaeta</taxon>
    </lineage>
</organism>
<feature type="region of interest" description="Disordered" evidence="11">
    <location>
        <begin position="326"/>
        <end position="348"/>
    </location>
</feature>
<proteinExistence type="predicted"/>
<dbReference type="RefSeq" id="WP_103681083.1">
    <property type="nucleotide sequence ID" value="NZ_LPWH01000122.1"/>
</dbReference>
<accession>A0A2S4JG34</accession>
<keyword evidence="4" id="KW-0597">Phosphoprotein</keyword>
<evidence type="ECO:0000259" key="13">
    <source>
        <dbReference type="PROSITE" id="PS50885"/>
    </source>
</evidence>
<evidence type="ECO:0000256" key="8">
    <source>
        <dbReference type="ARBA" id="ARBA00022989"/>
    </source>
</evidence>
<dbReference type="EMBL" id="LPWH01000122">
    <property type="protein sequence ID" value="POQ98482.1"/>
    <property type="molecule type" value="Genomic_DNA"/>
</dbReference>
<keyword evidence="9" id="KW-0902">Two-component regulatory system</keyword>
<dbReference type="InterPro" id="IPR004358">
    <property type="entry name" value="Sig_transdc_His_kin-like_C"/>
</dbReference>
<dbReference type="PRINTS" id="PR00344">
    <property type="entry name" value="BCTRLSENSOR"/>
</dbReference>
<name>A0A2S4JG34_9SPIO</name>
<dbReference type="InterPro" id="IPR003660">
    <property type="entry name" value="HAMP_dom"/>
</dbReference>